<dbReference type="OrthoDB" id="9805733at2"/>
<dbReference type="Pfam" id="PF00291">
    <property type="entry name" value="PALP"/>
    <property type="match status" value="1"/>
</dbReference>
<organism evidence="11 12">
    <name type="scientific">Rhodopseudomonas palustris</name>
    <dbReference type="NCBI Taxonomy" id="1076"/>
    <lineage>
        <taxon>Bacteria</taxon>
        <taxon>Pseudomonadati</taxon>
        <taxon>Pseudomonadota</taxon>
        <taxon>Alphaproteobacteria</taxon>
        <taxon>Hyphomicrobiales</taxon>
        <taxon>Nitrobacteraceae</taxon>
        <taxon>Rhodopseudomonas</taxon>
    </lineage>
</organism>
<evidence type="ECO:0000256" key="8">
    <source>
        <dbReference type="ARBA" id="ARBA00030296"/>
    </source>
</evidence>
<dbReference type="FunFam" id="3.40.50.1100:FF:000016">
    <property type="entry name" value="Cysteine synthase A"/>
    <property type="match status" value="1"/>
</dbReference>
<evidence type="ECO:0000256" key="4">
    <source>
        <dbReference type="ARBA" id="ARBA00022605"/>
    </source>
</evidence>
<evidence type="ECO:0000256" key="2">
    <source>
        <dbReference type="ARBA" id="ARBA00007103"/>
    </source>
</evidence>
<evidence type="ECO:0000313" key="12">
    <source>
        <dbReference type="Proteomes" id="UP000285523"/>
    </source>
</evidence>
<keyword evidence="5" id="KW-0808">Transferase</keyword>
<dbReference type="GO" id="GO:0016740">
    <property type="term" value="F:transferase activity"/>
    <property type="evidence" value="ECO:0007669"/>
    <property type="project" value="UniProtKB-KW"/>
</dbReference>
<name>A0A418VP31_RHOPL</name>
<keyword evidence="7" id="KW-0198">Cysteine biosynthesis</keyword>
<comment type="caution">
    <text evidence="11">The sequence shown here is derived from an EMBL/GenBank/DDBJ whole genome shotgun (WGS) entry which is preliminary data.</text>
</comment>
<keyword evidence="4" id="KW-0028">Amino-acid biosynthesis</keyword>
<evidence type="ECO:0000259" key="10">
    <source>
        <dbReference type="Pfam" id="PF00291"/>
    </source>
</evidence>
<dbReference type="SUPFAM" id="SSF53686">
    <property type="entry name" value="Tryptophan synthase beta subunit-like PLP-dependent enzymes"/>
    <property type="match status" value="1"/>
</dbReference>
<reference evidence="11 12" key="1">
    <citation type="submission" date="2018-09" db="EMBL/GenBank/DDBJ databases">
        <title>Draft genome sequence of Rhodopseudomonas palustris 2.1.18.</title>
        <authorList>
            <person name="Robertson S.L."/>
            <person name="Meyer T.E."/>
            <person name="Kyndt J.A."/>
        </authorList>
    </citation>
    <scope>NUCLEOTIDE SEQUENCE [LARGE SCALE GENOMIC DNA]</scope>
    <source>
        <strain evidence="11 12">2.1.18</strain>
    </source>
</reference>
<evidence type="ECO:0000256" key="1">
    <source>
        <dbReference type="ARBA" id="ARBA00001933"/>
    </source>
</evidence>
<proteinExistence type="inferred from homology"/>
<evidence type="ECO:0000256" key="6">
    <source>
        <dbReference type="ARBA" id="ARBA00022898"/>
    </source>
</evidence>
<sequence length="318" mass="34014">MLELSAAHCIRAPAVVDSIAGLLGNTPTVRLDRLTASHGLAAAVFMKLEYFNPGGSHKARIALAMVMDAEKRGVLTRGSGQTIVEGTGGNTGIGLAIAANLLGYRLVLAVPDNYSKDKIKLLRAYGADVRLSDSRLGRDSHFRLAQELLECNPGWFMPDQLTNPINVQAHYESTGREIVAAFRHAPIDVLVAGAGSGGHITGIGRVLKEVWPNVAICLVQPERCDFRANVFSSHRIQATAIGRVPKNLDLGIVDHFVDVFDEEALASVRLLMQYEGIGVGLSSGANIAGCLKMAATSEPGTRILCMAYDHVSDYLDAI</sequence>
<feature type="domain" description="Tryptophan synthase beta chain-like PALP" evidence="10">
    <location>
        <begin position="21"/>
        <end position="307"/>
    </location>
</feature>
<dbReference type="PANTHER" id="PTHR10314">
    <property type="entry name" value="CYSTATHIONINE BETA-SYNTHASE"/>
    <property type="match status" value="1"/>
</dbReference>
<dbReference type="CDD" id="cd01561">
    <property type="entry name" value="CBS_like"/>
    <property type="match status" value="1"/>
</dbReference>
<evidence type="ECO:0000313" key="11">
    <source>
        <dbReference type="EMBL" id="RJF77967.1"/>
    </source>
</evidence>
<dbReference type="InterPro" id="IPR036052">
    <property type="entry name" value="TrpB-like_PALP_sf"/>
</dbReference>
<accession>A0A418VP31</accession>
<dbReference type="RefSeq" id="WP_119855132.1">
    <property type="nucleotide sequence ID" value="NZ_QYYD01000002.1"/>
</dbReference>
<dbReference type="InterPro" id="IPR001926">
    <property type="entry name" value="TrpB-like_PALP"/>
</dbReference>
<dbReference type="EMBL" id="QYYD01000002">
    <property type="protein sequence ID" value="RJF77967.1"/>
    <property type="molecule type" value="Genomic_DNA"/>
</dbReference>
<evidence type="ECO:0000256" key="9">
    <source>
        <dbReference type="ARBA" id="ARBA00033075"/>
    </source>
</evidence>
<evidence type="ECO:0000256" key="7">
    <source>
        <dbReference type="ARBA" id="ARBA00023192"/>
    </source>
</evidence>
<dbReference type="Proteomes" id="UP000285523">
    <property type="component" value="Unassembled WGS sequence"/>
</dbReference>
<protein>
    <recommendedName>
        <fullName evidence="3">Cysteine synthase</fullName>
    </recommendedName>
    <alternativeName>
        <fullName evidence="8">O-acetylserine (thiol)-lyase</fullName>
    </alternativeName>
    <alternativeName>
        <fullName evidence="9">O-acetylserine sulfhydrylase</fullName>
    </alternativeName>
</protein>
<dbReference type="AlphaFoldDB" id="A0A418VP31"/>
<dbReference type="GO" id="GO:0019344">
    <property type="term" value="P:cysteine biosynthetic process"/>
    <property type="evidence" value="ECO:0007669"/>
    <property type="project" value="UniProtKB-KW"/>
</dbReference>
<keyword evidence="6" id="KW-0663">Pyridoxal phosphate</keyword>
<gene>
    <name evidence="11" type="ORF">D4Q52_02325</name>
</gene>
<comment type="similarity">
    <text evidence="2">Belongs to the cysteine synthase/cystathionine beta-synthase family.</text>
</comment>
<dbReference type="Gene3D" id="3.40.50.1100">
    <property type="match status" value="2"/>
</dbReference>
<evidence type="ECO:0000256" key="3">
    <source>
        <dbReference type="ARBA" id="ARBA00019371"/>
    </source>
</evidence>
<dbReference type="InterPro" id="IPR050214">
    <property type="entry name" value="Cys_Synth/Cystath_Beta-Synth"/>
</dbReference>
<evidence type="ECO:0000256" key="5">
    <source>
        <dbReference type="ARBA" id="ARBA00022679"/>
    </source>
</evidence>
<comment type="cofactor">
    <cofactor evidence="1">
        <name>pyridoxal 5'-phosphate</name>
        <dbReference type="ChEBI" id="CHEBI:597326"/>
    </cofactor>
</comment>